<evidence type="ECO:0000313" key="2">
    <source>
        <dbReference type="EMBL" id="MBI2678776.1"/>
    </source>
</evidence>
<keyword evidence="1" id="KW-0732">Signal</keyword>
<dbReference type="PANTHER" id="PTHR33361:SF15">
    <property type="entry name" value="DUF885 FAMILY LIPOPROTEIN"/>
    <property type="match status" value="1"/>
</dbReference>
<accession>A0A932A8Q4</accession>
<feature type="signal peptide" evidence="1">
    <location>
        <begin position="1"/>
        <end position="18"/>
    </location>
</feature>
<feature type="chain" id="PRO_5037257314" evidence="1">
    <location>
        <begin position="19"/>
        <end position="619"/>
    </location>
</feature>
<reference evidence="2" key="1">
    <citation type="submission" date="2020-07" db="EMBL/GenBank/DDBJ databases">
        <title>Huge and variable diversity of episymbiotic CPR bacteria and DPANN archaea in groundwater ecosystems.</title>
        <authorList>
            <person name="He C.Y."/>
            <person name="Keren R."/>
            <person name="Whittaker M."/>
            <person name="Farag I.F."/>
            <person name="Doudna J."/>
            <person name="Cate J.H.D."/>
            <person name="Banfield J.F."/>
        </authorList>
    </citation>
    <scope>NUCLEOTIDE SEQUENCE</scope>
    <source>
        <strain evidence="2">NC_groundwater_580_Pr5_B-0.1um_64_19</strain>
    </source>
</reference>
<evidence type="ECO:0000256" key="1">
    <source>
        <dbReference type="SAM" id="SignalP"/>
    </source>
</evidence>
<dbReference type="InterPro" id="IPR010281">
    <property type="entry name" value="DUF885"/>
</dbReference>
<gene>
    <name evidence="2" type="ORF">HYX28_08340</name>
</gene>
<dbReference type="Proteomes" id="UP000779809">
    <property type="component" value="Unassembled WGS sequence"/>
</dbReference>
<dbReference type="AlphaFoldDB" id="A0A932A8Q4"/>
<proteinExistence type="predicted"/>
<dbReference type="Pfam" id="PF05960">
    <property type="entry name" value="DUF885"/>
    <property type="match status" value="1"/>
</dbReference>
<dbReference type="EMBL" id="JACPNR010000010">
    <property type="protein sequence ID" value="MBI2678776.1"/>
    <property type="molecule type" value="Genomic_DNA"/>
</dbReference>
<name>A0A932A8Q4_9BACT</name>
<sequence>MFLRVSFICLLLCLMVAGQNPKASRSAAAGKTAESDSPKFAALSDQFMKESLALSPISASYAGYHKHKDAKTGKVLELDALLDDVSAAAYKQQRAFYGGWLAKFAKLPAASLSAQDKADLRLIQDQIALNLLELDEVQNYKHNPTVFVEAIGNAIFLPLSQEYAPKSVRLGHVLARIEQIPRFLEQTKHVLADSDPIFVKVAAEENDGNVDMIENMVKEELPADAKLKQQYDDAAPKAIAALKAFNAWLADDLGKRKTDRTWRLGQPWYDRKFKYVMETPVTPAQVLADAEQQMKAVRAEMLELALPMHQQWFAEHGAHDDLAGRDRENKIVGEVLQKISDEHAGRDQLADNVKRDLAMIKQFIIEKKIVSMGPRDNLKVIPTPPFMRGIYSVAGFHSAPPLEPTAEAQYWVTPIDAKMPAARAESKLREYNDYTLKWLSIHEALPGHYVQFEHANNVQPERRRLLRNLLGNGCYVEGWAEYIAQVMMDSGFPPGDDLGRTKYRLMMRKLRLRLLANTILDVRMQTMNMTDAQAMELMTKDAFQTQAEADGKLQRAKLSSTQLPTYYVGYRDWMSLREDYQKAHASDFDMRKYHDMVLDLGPLPIDAVRAIVLPAAAKR</sequence>
<comment type="caution">
    <text evidence="2">The sequence shown here is derived from an EMBL/GenBank/DDBJ whole genome shotgun (WGS) entry which is preliminary data.</text>
</comment>
<evidence type="ECO:0000313" key="3">
    <source>
        <dbReference type="Proteomes" id="UP000779809"/>
    </source>
</evidence>
<organism evidence="2 3">
    <name type="scientific">Candidatus Korobacter versatilis</name>
    <dbReference type="NCBI Taxonomy" id="658062"/>
    <lineage>
        <taxon>Bacteria</taxon>
        <taxon>Pseudomonadati</taxon>
        <taxon>Acidobacteriota</taxon>
        <taxon>Terriglobia</taxon>
        <taxon>Terriglobales</taxon>
        <taxon>Candidatus Korobacteraceae</taxon>
        <taxon>Candidatus Korobacter</taxon>
    </lineage>
</organism>
<dbReference type="PANTHER" id="PTHR33361">
    <property type="entry name" value="GLR0591 PROTEIN"/>
    <property type="match status" value="1"/>
</dbReference>
<protein>
    <submittedName>
        <fullName evidence="2">DUF885 domain-containing protein</fullName>
    </submittedName>
</protein>